<gene>
    <name evidence="1" type="ORF">B4102_3692</name>
</gene>
<protein>
    <submittedName>
        <fullName evidence="1">Uncharacterized protein</fullName>
    </submittedName>
</protein>
<dbReference type="STRING" id="46224.B4102_3692"/>
<reference evidence="1 2" key="1">
    <citation type="submission" date="2016-01" db="EMBL/GenBank/DDBJ databases">
        <title>Genome Sequences of Twelve Sporeforming Bacillus Species Isolated from Foods.</title>
        <authorList>
            <person name="Berendsen E.M."/>
            <person name="Wells-Bennik M.H."/>
            <person name="Krawcyk A.O."/>
            <person name="De Jong A."/>
            <person name="Holsappel S."/>
            <person name="Eijlander R.T."/>
            <person name="Kuipers O.P."/>
        </authorList>
    </citation>
    <scope>NUCLEOTIDE SEQUENCE [LARGE SCALE GENOMIC DNA]</scope>
    <source>
        <strain evidence="1 2">B4102</strain>
    </source>
</reference>
<evidence type="ECO:0000313" key="1">
    <source>
        <dbReference type="EMBL" id="KYC94341.1"/>
    </source>
</evidence>
<keyword evidence="2" id="KW-1185">Reference proteome</keyword>
<dbReference type="EMBL" id="LQYN01000102">
    <property type="protein sequence ID" value="KYC94341.1"/>
    <property type="molecule type" value="Genomic_DNA"/>
</dbReference>
<sequence>MKQREQWRSARIRGMREDETTRAVVKCSNTGDAERWNN</sequence>
<comment type="caution">
    <text evidence="1">The sequence shown here is derived from an EMBL/GenBank/DDBJ whole genome shotgun (WGS) entry which is preliminary data.</text>
</comment>
<evidence type="ECO:0000313" key="2">
    <source>
        <dbReference type="Proteomes" id="UP000075666"/>
    </source>
</evidence>
<dbReference type="AlphaFoldDB" id="A0A150KLH4"/>
<name>A0A150KLH4_9BACI</name>
<organism evidence="1 2">
    <name type="scientific">Heyndrickxia sporothermodurans</name>
    <dbReference type="NCBI Taxonomy" id="46224"/>
    <lineage>
        <taxon>Bacteria</taxon>
        <taxon>Bacillati</taxon>
        <taxon>Bacillota</taxon>
        <taxon>Bacilli</taxon>
        <taxon>Bacillales</taxon>
        <taxon>Bacillaceae</taxon>
        <taxon>Heyndrickxia</taxon>
    </lineage>
</organism>
<dbReference type="Proteomes" id="UP000075666">
    <property type="component" value="Unassembled WGS sequence"/>
</dbReference>
<accession>A0A150KLH4</accession>
<proteinExistence type="predicted"/>